<dbReference type="Pfam" id="PF17185">
    <property type="entry name" value="NlpE_C"/>
    <property type="match status" value="1"/>
</dbReference>
<sequence>MLTTRSRIKTVSLLFTFLLSACSSEPYVGETETMEGVYTWGHEVHSFQPCNTDKYYWVEGQDSVLKPLIEEASKLQAEQEEPYQPIYVKIKAEIEPQVTTGFAADYDGAIKILAVQESHSSVPKQCKAPL</sequence>
<evidence type="ECO:0000259" key="2">
    <source>
        <dbReference type="Pfam" id="PF17185"/>
    </source>
</evidence>
<dbReference type="EMBL" id="CP061854">
    <property type="protein sequence ID" value="QOD55429.1"/>
    <property type="molecule type" value="Genomic_DNA"/>
</dbReference>
<reference evidence="5" key="2">
    <citation type="submission" date="2017-05" db="EMBL/GenBank/DDBJ databases">
        <title>Whole genome sequence of fish pathogenic bacteria, Photobacterium damselae subsp. piscicida, strain 91-197, isolated from hybrid striped bass (Morone sp.) in USA.</title>
        <authorList>
            <person name="Teru Y."/>
            <person name="Hikima J."/>
            <person name="Kono T."/>
            <person name="Sakai M."/>
            <person name="Takano T."/>
            <person name="Hawke J.P."/>
            <person name="Takeyama H."/>
            <person name="Aoki T."/>
        </authorList>
    </citation>
    <scope>NUCLEOTIDE SEQUENCE [LARGE SCALE GENOMIC DNA]</scope>
    <source>
        <strain evidence="5">91-197</strain>
    </source>
</reference>
<dbReference type="RefSeq" id="WP_065170418.1">
    <property type="nucleotide sequence ID" value="NZ_AP018045.1"/>
</dbReference>
<dbReference type="AlphaFoldDB" id="A0A1V1VB54"/>
<dbReference type="Gene3D" id="2.40.50.540">
    <property type="match status" value="1"/>
</dbReference>
<reference evidence="3" key="1">
    <citation type="journal article" date="2017" name="Genome Announc.">
        <title>Whole-Genome Sequence of Photobacterium damselae subsp. piscicida Strain 91-197, Isolated from Hybrid Striped Bass (Morone sp.) in the United States.</title>
        <authorList>
            <person name="Teru Y."/>
            <person name="Hikima J."/>
            <person name="Kono T."/>
            <person name="Sakai M."/>
            <person name="Takano T."/>
            <person name="Hawke J.P."/>
            <person name="Takeyama H."/>
            <person name="Aoki T."/>
        </authorList>
    </citation>
    <scope>NUCLEOTIDE SEQUENCE</scope>
    <source>
        <strain evidence="3">91-197</strain>
    </source>
</reference>
<keyword evidence="1" id="KW-0732">Signal</keyword>
<dbReference type="Proteomes" id="UP000218676">
    <property type="component" value="Chromosome 1"/>
</dbReference>
<protein>
    <recommendedName>
        <fullName evidence="2">NlpE C-terminal OB domain-containing protein</fullName>
    </recommendedName>
</protein>
<evidence type="ECO:0000313" key="3">
    <source>
        <dbReference type="EMBL" id="BAX52813.1"/>
    </source>
</evidence>
<accession>A0A1V1VB54</accession>
<proteinExistence type="predicted"/>
<gene>
    <name evidence="4" type="ORF">IC627_08575</name>
    <name evidence="3" type="ORF">PDPUS_1_01439</name>
</gene>
<name>A0A1V1VB54_PHODP</name>
<dbReference type="InterPro" id="IPR038139">
    <property type="entry name" value="NlpE_C_sf"/>
</dbReference>
<evidence type="ECO:0000313" key="4">
    <source>
        <dbReference type="EMBL" id="QOD55429.1"/>
    </source>
</evidence>
<feature type="chain" id="PRO_5041531156" description="NlpE C-terminal OB domain-containing protein" evidence="1">
    <location>
        <begin position="29"/>
        <end position="130"/>
    </location>
</feature>
<organism evidence="4 6">
    <name type="scientific">Photobacterium damsela subsp. piscicida</name>
    <name type="common">Pasteurella piscicida</name>
    <dbReference type="NCBI Taxonomy" id="38294"/>
    <lineage>
        <taxon>Bacteria</taxon>
        <taxon>Pseudomonadati</taxon>
        <taxon>Pseudomonadota</taxon>
        <taxon>Gammaproteobacteria</taxon>
        <taxon>Vibrionales</taxon>
        <taxon>Vibrionaceae</taxon>
        <taxon>Photobacterium</taxon>
    </lineage>
</organism>
<dbReference type="Proteomes" id="UP000516656">
    <property type="component" value="Chromosome 1"/>
</dbReference>
<dbReference type="PROSITE" id="PS51257">
    <property type="entry name" value="PROKAR_LIPOPROTEIN"/>
    <property type="match status" value="1"/>
</dbReference>
<feature type="signal peptide" evidence="1">
    <location>
        <begin position="1"/>
        <end position="28"/>
    </location>
</feature>
<evidence type="ECO:0000313" key="5">
    <source>
        <dbReference type="Proteomes" id="UP000218676"/>
    </source>
</evidence>
<dbReference type="EMBL" id="AP018045">
    <property type="protein sequence ID" value="BAX52813.1"/>
    <property type="molecule type" value="Genomic_DNA"/>
</dbReference>
<feature type="domain" description="NlpE C-terminal OB" evidence="2">
    <location>
        <begin position="30"/>
        <end position="98"/>
    </location>
</feature>
<reference evidence="4 6" key="3">
    <citation type="submission" date="2020-09" db="EMBL/GenBank/DDBJ databases">
        <title>Complete, closed and curated genome sequences of Photobacterium damselae subsp. piscicida isolates from Australia indicate localised evolution and additional plasmid-borne pathogenicity mechanisms.</title>
        <authorList>
            <person name="Baseggio L."/>
            <person name="Silayeva O."/>
            <person name="Buller N."/>
            <person name="Landos M."/>
            <person name="Engelstaedter J."/>
            <person name="Barnes A.C."/>
        </authorList>
    </citation>
    <scope>NUCLEOTIDE SEQUENCE [LARGE SCALE GENOMIC DNA]</scope>
    <source>
        <strain evidence="4 6">AS-16-0540-1</strain>
    </source>
</reference>
<evidence type="ECO:0000313" key="6">
    <source>
        <dbReference type="Proteomes" id="UP000516656"/>
    </source>
</evidence>
<dbReference type="InterPro" id="IPR033450">
    <property type="entry name" value="NlpE_C"/>
</dbReference>
<evidence type="ECO:0000256" key="1">
    <source>
        <dbReference type="SAM" id="SignalP"/>
    </source>
</evidence>